<dbReference type="RefSeq" id="WP_307638401.1">
    <property type="nucleotide sequence ID" value="NZ_JAUSRR010000012.1"/>
</dbReference>
<reference evidence="1" key="1">
    <citation type="submission" date="2023-07" db="EMBL/GenBank/DDBJ databases">
        <title>Sorghum-associated microbial communities from plants grown in Nebraska, USA.</title>
        <authorList>
            <person name="Schachtman D."/>
        </authorList>
    </citation>
    <scope>NUCLEOTIDE SEQUENCE</scope>
    <source>
        <strain evidence="1">DS2795</strain>
    </source>
</reference>
<name>A0AAW8E4Z9_9BURK</name>
<proteinExistence type="predicted"/>
<dbReference type="EMBL" id="JAUSRR010000012">
    <property type="protein sequence ID" value="MDP9926811.1"/>
    <property type="molecule type" value="Genomic_DNA"/>
</dbReference>
<sequence length="127" mass="14328">MPHVIQMTLDERLLDISTPGPWARALDLMQSTSRFELWVSVPDGPSMCMLRNGENAWLMYLREPGDSGFRSSGDTHRPGLGVFTLSNGQVDEYPLAWCIDVGHCRQALVDFRDRDGARPESITWCES</sequence>
<dbReference type="Proteomes" id="UP001244295">
    <property type="component" value="Unassembled WGS sequence"/>
</dbReference>
<comment type="caution">
    <text evidence="1">The sequence shown here is derived from an EMBL/GenBank/DDBJ whole genome shotgun (WGS) entry which is preliminary data.</text>
</comment>
<dbReference type="AlphaFoldDB" id="A0AAW8E4Z9"/>
<protein>
    <submittedName>
        <fullName evidence="1">Uncharacterized protein</fullName>
    </submittedName>
</protein>
<evidence type="ECO:0000313" key="2">
    <source>
        <dbReference type="Proteomes" id="UP001244295"/>
    </source>
</evidence>
<evidence type="ECO:0000313" key="1">
    <source>
        <dbReference type="EMBL" id="MDP9926811.1"/>
    </source>
</evidence>
<dbReference type="Pfam" id="PF14430">
    <property type="entry name" value="Imm1"/>
    <property type="match status" value="1"/>
</dbReference>
<dbReference type="InterPro" id="IPR025680">
    <property type="entry name" value="DddI"/>
</dbReference>
<organism evidence="1 2">
    <name type="scientific">Variovorax boronicumulans</name>
    <dbReference type="NCBI Taxonomy" id="436515"/>
    <lineage>
        <taxon>Bacteria</taxon>
        <taxon>Pseudomonadati</taxon>
        <taxon>Pseudomonadota</taxon>
        <taxon>Betaproteobacteria</taxon>
        <taxon>Burkholderiales</taxon>
        <taxon>Comamonadaceae</taxon>
        <taxon>Variovorax</taxon>
    </lineage>
</organism>
<accession>A0AAW8E4Z9</accession>
<gene>
    <name evidence="1" type="ORF">J2W25_005860</name>
</gene>